<comment type="cofactor">
    <cofactor evidence="1">
        <name>heme b</name>
        <dbReference type="ChEBI" id="CHEBI:60344"/>
    </cofactor>
</comment>
<dbReference type="PROSITE" id="PS51404">
    <property type="entry name" value="DYP_PEROXIDASE"/>
    <property type="match status" value="1"/>
</dbReference>
<protein>
    <submittedName>
        <fullName evidence="9">Dyp-type peroxidase</fullName>
    </submittedName>
</protein>
<dbReference type="EMBL" id="SMKX01000004">
    <property type="protein sequence ID" value="TDD62889.1"/>
    <property type="molecule type" value="Genomic_DNA"/>
</dbReference>
<dbReference type="InterPro" id="IPR048328">
    <property type="entry name" value="Dyp_perox_C"/>
</dbReference>
<dbReference type="Pfam" id="PF04261">
    <property type="entry name" value="Dyp_perox_N"/>
    <property type="match status" value="1"/>
</dbReference>
<evidence type="ECO:0000256" key="5">
    <source>
        <dbReference type="ARBA" id="ARBA00023004"/>
    </source>
</evidence>
<feature type="domain" description="Dyp-type peroxidase C-terminal" evidence="8">
    <location>
        <begin position="150"/>
        <end position="313"/>
    </location>
</feature>
<dbReference type="Proteomes" id="UP000295124">
    <property type="component" value="Unassembled WGS sequence"/>
</dbReference>
<reference evidence="9 10" key="1">
    <citation type="submission" date="2019-03" db="EMBL/GenBank/DDBJ databases">
        <title>Draft genome sequences of novel Actinobacteria.</title>
        <authorList>
            <person name="Sahin N."/>
            <person name="Ay H."/>
            <person name="Saygin H."/>
        </authorList>
    </citation>
    <scope>NUCLEOTIDE SEQUENCE [LARGE SCALE GENOMIC DNA]</scope>
    <source>
        <strain evidence="9 10">JCM 13523</strain>
    </source>
</reference>
<feature type="domain" description="Dyp-type peroxidase N-terminal" evidence="7">
    <location>
        <begin position="18"/>
        <end position="146"/>
    </location>
</feature>
<keyword evidence="5" id="KW-0408">Iron</keyword>
<evidence type="ECO:0000256" key="4">
    <source>
        <dbReference type="ARBA" id="ARBA00023002"/>
    </source>
</evidence>
<proteinExistence type="inferred from homology"/>
<dbReference type="NCBIfam" id="TIGR01413">
    <property type="entry name" value="Dyp_perox_fam"/>
    <property type="match status" value="1"/>
</dbReference>
<comment type="caution">
    <text evidence="9">The sequence shown here is derived from an EMBL/GenBank/DDBJ whole genome shotgun (WGS) entry which is preliminary data.</text>
</comment>
<keyword evidence="3" id="KW-0479">Metal-binding</keyword>
<evidence type="ECO:0000313" key="9">
    <source>
        <dbReference type="EMBL" id="TDD62889.1"/>
    </source>
</evidence>
<dbReference type="InterPro" id="IPR006314">
    <property type="entry name" value="Dyp_peroxidase"/>
</dbReference>
<comment type="similarity">
    <text evidence="6">Belongs to the DyP-type peroxidase family.</text>
</comment>
<dbReference type="AlphaFoldDB" id="A0A4R4ZXJ3"/>
<keyword evidence="2 9" id="KW-0575">Peroxidase</keyword>
<dbReference type="PANTHER" id="PTHR30521">
    <property type="entry name" value="DEFERROCHELATASE/PEROXIDASE"/>
    <property type="match status" value="1"/>
</dbReference>
<name>A0A4R4ZXJ3_9ACTN</name>
<dbReference type="GO" id="GO:0020037">
    <property type="term" value="F:heme binding"/>
    <property type="evidence" value="ECO:0007669"/>
    <property type="project" value="InterPro"/>
</dbReference>
<gene>
    <name evidence="9" type="ORF">E1263_02445</name>
</gene>
<dbReference type="SUPFAM" id="SSF54909">
    <property type="entry name" value="Dimeric alpha+beta barrel"/>
    <property type="match status" value="1"/>
</dbReference>
<dbReference type="PANTHER" id="PTHR30521:SF0">
    <property type="entry name" value="DYP-TYPE PEROXIDASE FAMILY PROTEIN"/>
    <property type="match status" value="1"/>
</dbReference>
<evidence type="ECO:0000313" key="10">
    <source>
        <dbReference type="Proteomes" id="UP000295124"/>
    </source>
</evidence>
<dbReference type="GO" id="GO:0005829">
    <property type="term" value="C:cytosol"/>
    <property type="evidence" value="ECO:0007669"/>
    <property type="project" value="TreeGrafter"/>
</dbReference>
<dbReference type="OrthoDB" id="3251355at2"/>
<keyword evidence="4" id="KW-0560">Oxidoreductase</keyword>
<dbReference type="GO" id="GO:0046872">
    <property type="term" value="F:metal ion binding"/>
    <property type="evidence" value="ECO:0007669"/>
    <property type="project" value="UniProtKB-KW"/>
</dbReference>
<evidence type="ECO:0000259" key="8">
    <source>
        <dbReference type="Pfam" id="PF20628"/>
    </source>
</evidence>
<evidence type="ECO:0000259" key="7">
    <source>
        <dbReference type="Pfam" id="PF04261"/>
    </source>
</evidence>
<evidence type="ECO:0000256" key="6">
    <source>
        <dbReference type="ARBA" id="ARBA00025737"/>
    </source>
</evidence>
<dbReference type="InterPro" id="IPR048327">
    <property type="entry name" value="Dyp_perox_N"/>
</dbReference>
<sequence length="322" mass="34984">MVTDPTSGPAATTRALPQSVLTPLTGSAIFLVVGIEEGGEETARDLLERVSGLTRSVGFRVPSGALSCVTSIGSDAWDRLFSGPRPAELHPFIELQGATHRAVSTPGDLLFHIRAGHLDQCFELARQIMNVLGDAATVIDEVHGFKYFEMRDLLGFVDGTENPAGDEAKDAVLIGAEDPDFAGGSYVIVQKYLHDMKAWNTLTTEQQEHAIGRTKLDDIELDDDAKPSNAHIVLNVIEDADGNELQILRDNMPFGQIGTAEFGTYFIGYAKSPAVTELMLRRMFIGEPEGNHDRILDFSTAITGTNFYTPTSDFLDDLPAMP</sequence>
<dbReference type="GO" id="GO:0004601">
    <property type="term" value="F:peroxidase activity"/>
    <property type="evidence" value="ECO:0007669"/>
    <property type="project" value="UniProtKB-KW"/>
</dbReference>
<evidence type="ECO:0000256" key="3">
    <source>
        <dbReference type="ARBA" id="ARBA00022723"/>
    </source>
</evidence>
<evidence type="ECO:0000256" key="2">
    <source>
        <dbReference type="ARBA" id="ARBA00022559"/>
    </source>
</evidence>
<dbReference type="Pfam" id="PF20628">
    <property type="entry name" value="Dyp_perox_C"/>
    <property type="match status" value="1"/>
</dbReference>
<keyword evidence="10" id="KW-1185">Reference proteome</keyword>
<accession>A0A4R4ZXJ3</accession>
<dbReference type="InterPro" id="IPR011008">
    <property type="entry name" value="Dimeric_a/b-barrel"/>
</dbReference>
<organism evidence="9 10">
    <name type="scientific">Kribbella antibiotica</name>
    <dbReference type="NCBI Taxonomy" id="190195"/>
    <lineage>
        <taxon>Bacteria</taxon>
        <taxon>Bacillati</taxon>
        <taxon>Actinomycetota</taxon>
        <taxon>Actinomycetes</taxon>
        <taxon>Propionibacteriales</taxon>
        <taxon>Kribbellaceae</taxon>
        <taxon>Kribbella</taxon>
    </lineage>
</organism>
<evidence type="ECO:0000256" key="1">
    <source>
        <dbReference type="ARBA" id="ARBA00001970"/>
    </source>
</evidence>